<dbReference type="Proteomes" id="UP000681720">
    <property type="component" value="Unassembled WGS sequence"/>
</dbReference>
<feature type="disulfide bond" evidence="1">
    <location>
        <begin position="120"/>
        <end position="130"/>
    </location>
</feature>
<sequence>MVRTPIVGFATLLLLQYIEITQGVTCASNPCNLIAGLYEPSNGYCCYDVPPTFRDALCTCPNNVQAVVNAPCRTTTNQATCSKRCVNGGVCNIVNGQEVCWCQLGFSGAYCEIQGILGRCSPGLCQVGTCVEQTIGSSTHAYCQCAPGYRGITCNQCYFTCPRQGVFPDTSQCSIGRYFYCAQPNGAPIAATCPNGQTFNRLTSQCDNSVPCT</sequence>
<dbReference type="SMART" id="SM00181">
    <property type="entry name" value="EGF"/>
    <property type="match status" value="2"/>
</dbReference>
<evidence type="ECO:0000313" key="12">
    <source>
        <dbReference type="EMBL" id="CAF5178333.1"/>
    </source>
</evidence>
<feature type="signal peptide" evidence="2">
    <location>
        <begin position="1"/>
        <end position="23"/>
    </location>
</feature>
<dbReference type="EMBL" id="CAJNRG010011099">
    <property type="protein sequence ID" value="CAF2128773.1"/>
    <property type="molecule type" value="Genomic_DNA"/>
</dbReference>
<dbReference type="PROSITE" id="PS01186">
    <property type="entry name" value="EGF_2"/>
    <property type="match status" value="1"/>
</dbReference>
<evidence type="ECO:0000256" key="2">
    <source>
        <dbReference type="SAM" id="SignalP"/>
    </source>
</evidence>
<dbReference type="SUPFAM" id="SSF57625">
    <property type="entry name" value="Invertebrate chitin-binding proteins"/>
    <property type="match status" value="1"/>
</dbReference>
<proteinExistence type="predicted"/>
<gene>
    <name evidence="6" type="ORF">CJN711_LOCUS32216</name>
    <name evidence="12" type="ORF">GIL414_LOCUS68448</name>
    <name evidence="5" type="ORF">KQP761_LOCUS919</name>
    <name evidence="7" type="ORF">MBJ925_LOCUS20755</name>
    <name evidence="10" type="ORF">OVN521_LOCUS11054</name>
    <name evidence="11" type="ORF">UXM345_LOCUS16522</name>
    <name evidence="8" type="ORF">WKI299_LOCUS23715</name>
    <name evidence="9" type="ORF">XDN619_LOCUS24294</name>
</gene>
<reference evidence="6" key="1">
    <citation type="submission" date="2021-02" db="EMBL/GenBank/DDBJ databases">
        <authorList>
            <person name="Nowell W R."/>
        </authorList>
    </citation>
    <scope>NUCLEOTIDE SEQUENCE</scope>
</reference>
<evidence type="ECO:0000259" key="3">
    <source>
        <dbReference type="PROSITE" id="PS50026"/>
    </source>
</evidence>
<dbReference type="AlphaFoldDB" id="A0A815YT85"/>
<comment type="caution">
    <text evidence="1">Lacks conserved residue(s) required for the propagation of feature annotation.</text>
</comment>
<dbReference type="InterPro" id="IPR000742">
    <property type="entry name" value="EGF"/>
</dbReference>
<dbReference type="InterPro" id="IPR036508">
    <property type="entry name" value="Chitin-bd_dom_sf"/>
</dbReference>
<dbReference type="GO" id="GO:0008061">
    <property type="term" value="F:chitin binding"/>
    <property type="evidence" value="ECO:0007669"/>
    <property type="project" value="InterPro"/>
</dbReference>
<dbReference type="EMBL" id="CAJOBG010001444">
    <property type="protein sequence ID" value="CAF3929643.1"/>
    <property type="molecule type" value="Genomic_DNA"/>
</dbReference>
<evidence type="ECO:0000313" key="5">
    <source>
        <dbReference type="EMBL" id="CAF1223363.1"/>
    </source>
</evidence>
<dbReference type="Proteomes" id="UP000663856">
    <property type="component" value="Unassembled WGS sequence"/>
</dbReference>
<dbReference type="Proteomes" id="UP000663866">
    <property type="component" value="Unassembled WGS sequence"/>
</dbReference>
<keyword evidence="1" id="KW-0245">EGF-like domain</keyword>
<dbReference type="PROSITE" id="PS50940">
    <property type="entry name" value="CHIT_BIND_II"/>
    <property type="match status" value="1"/>
</dbReference>
<dbReference type="Gene3D" id="2.170.140.10">
    <property type="entry name" value="Chitin binding domain"/>
    <property type="match status" value="1"/>
</dbReference>
<dbReference type="EMBL" id="CAJNOW010000066">
    <property type="protein sequence ID" value="CAF1223363.1"/>
    <property type="molecule type" value="Genomic_DNA"/>
</dbReference>
<dbReference type="Pfam" id="PF01607">
    <property type="entry name" value="CBM_14"/>
    <property type="match status" value="1"/>
</dbReference>
<name>A0A815YT85_9BILA</name>
<evidence type="ECO:0000256" key="1">
    <source>
        <dbReference type="PROSITE-ProRule" id="PRU00076"/>
    </source>
</evidence>
<evidence type="ECO:0000313" key="7">
    <source>
        <dbReference type="EMBL" id="CAF2092644.1"/>
    </source>
</evidence>
<dbReference type="EMBL" id="CAJOBJ010328036">
    <property type="protein sequence ID" value="CAF5178333.1"/>
    <property type="molecule type" value="Genomic_DNA"/>
</dbReference>
<keyword evidence="2" id="KW-0732">Signal</keyword>
<dbReference type="PROSITE" id="PS50026">
    <property type="entry name" value="EGF_3"/>
    <property type="match status" value="2"/>
</dbReference>
<feature type="disulfide bond" evidence="1">
    <location>
        <begin position="102"/>
        <end position="111"/>
    </location>
</feature>
<dbReference type="Proteomes" id="UP000663855">
    <property type="component" value="Unassembled WGS sequence"/>
</dbReference>
<keyword evidence="14" id="KW-1185">Reference proteome</keyword>
<evidence type="ECO:0000313" key="6">
    <source>
        <dbReference type="EMBL" id="CAF1573892.1"/>
    </source>
</evidence>
<accession>A0A815YT85</accession>
<dbReference type="EMBL" id="CAJNRE010010577">
    <property type="protein sequence ID" value="CAF2092644.1"/>
    <property type="molecule type" value="Genomic_DNA"/>
</dbReference>
<organism evidence="6 13">
    <name type="scientific">Rotaria magnacalcarata</name>
    <dbReference type="NCBI Taxonomy" id="392030"/>
    <lineage>
        <taxon>Eukaryota</taxon>
        <taxon>Metazoa</taxon>
        <taxon>Spiralia</taxon>
        <taxon>Gnathifera</taxon>
        <taxon>Rotifera</taxon>
        <taxon>Eurotatoria</taxon>
        <taxon>Bdelloidea</taxon>
        <taxon>Philodinida</taxon>
        <taxon>Philodinidae</taxon>
        <taxon>Rotaria</taxon>
    </lineage>
</organism>
<feature type="domain" description="Chitin-binding type-2" evidence="4">
    <location>
        <begin position="158"/>
        <end position="213"/>
    </location>
</feature>
<feature type="chain" id="PRO_5036229341" evidence="2">
    <location>
        <begin position="24"/>
        <end position="213"/>
    </location>
</feature>
<feature type="disulfide bond" evidence="1">
    <location>
        <begin position="81"/>
        <end position="91"/>
    </location>
</feature>
<dbReference type="Proteomes" id="UP000663834">
    <property type="component" value="Unassembled WGS sequence"/>
</dbReference>
<dbReference type="EMBL" id="CAJNOV010015495">
    <property type="protein sequence ID" value="CAF1573892.1"/>
    <property type="molecule type" value="Genomic_DNA"/>
</dbReference>
<evidence type="ECO:0000313" key="11">
    <source>
        <dbReference type="EMBL" id="CAF4006881.1"/>
    </source>
</evidence>
<dbReference type="Proteomes" id="UP000663842">
    <property type="component" value="Unassembled WGS sequence"/>
</dbReference>
<dbReference type="Proteomes" id="UP000663887">
    <property type="component" value="Unassembled WGS sequence"/>
</dbReference>
<evidence type="ECO:0000313" key="14">
    <source>
        <dbReference type="Proteomes" id="UP000663866"/>
    </source>
</evidence>
<protein>
    <submittedName>
        <fullName evidence="6">Uncharacterized protein</fullName>
    </submittedName>
</protein>
<feature type="disulfide bond" evidence="1">
    <location>
        <begin position="145"/>
        <end position="154"/>
    </location>
</feature>
<dbReference type="Proteomes" id="UP000663824">
    <property type="component" value="Unassembled WGS sequence"/>
</dbReference>
<comment type="caution">
    <text evidence="6">The sequence shown here is derived from an EMBL/GenBank/DDBJ whole genome shotgun (WGS) entry which is preliminary data.</text>
</comment>
<dbReference type="EMBL" id="CAJOBF010002058">
    <property type="protein sequence ID" value="CAF4006881.1"/>
    <property type="molecule type" value="Genomic_DNA"/>
</dbReference>
<dbReference type="SUPFAM" id="SSF57196">
    <property type="entry name" value="EGF/Laminin"/>
    <property type="match status" value="1"/>
</dbReference>
<dbReference type="PROSITE" id="PS00022">
    <property type="entry name" value="EGF_1"/>
    <property type="match status" value="2"/>
</dbReference>
<evidence type="ECO:0000313" key="9">
    <source>
        <dbReference type="EMBL" id="CAF2128773.1"/>
    </source>
</evidence>
<dbReference type="Gene3D" id="2.10.25.10">
    <property type="entry name" value="Laminin"/>
    <property type="match status" value="1"/>
</dbReference>
<feature type="domain" description="EGF-like" evidence="3">
    <location>
        <begin position="77"/>
        <end position="112"/>
    </location>
</feature>
<dbReference type="InterPro" id="IPR002557">
    <property type="entry name" value="Chitin-bd_dom"/>
</dbReference>
<evidence type="ECO:0000259" key="4">
    <source>
        <dbReference type="PROSITE" id="PS50940"/>
    </source>
</evidence>
<dbReference type="OrthoDB" id="382013at2759"/>
<dbReference type="EMBL" id="CAJNRF010010173">
    <property type="protein sequence ID" value="CAF2117837.1"/>
    <property type="molecule type" value="Genomic_DNA"/>
</dbReference>
<evidence type="ECO:0000313" key="8">
    <source>
        <dbReference type="EMBL" id="CAF2117837.1"/>
    </source>
</evidence>
<evidence type="ECO:0000313" key="13">
    <source>
        <dbReference type="Proteomes" id="UP000663855"/>
    </source>
</evidence>
<dbReference type="GO" id="GO:0005576">
    <property type="term" value="C:extracellular region"/>
    <property type="evidence" value="ECO:0007669"/>
    <property type="project" value="InterPro"/>
</dbReference>
<keyword evidence="1" id="KW-1015">Disulfide bond</keyword>
<evidence type="ECO:0000313" key="10">
    <source>
        <dbReference type="EMBL" id="CAF3929643.1"/>
    </source>
</evidence>
<feature type="domain" description="EGF-like" evidence="3">
    <location>
        <begin position="116"/>
        <end position="155"/>
    </location>
</feature>